<comment type="caution">
    <text evidence="7">The sequence shown here is derived from an EMBL/GenBank/DDBJ whole genome shotgun (WGS) entry which is preliminary data.</text>
</comment>
<accession>A0A317PK90</accession>
<gene>
    <name evidence="7" type="ORF">DFR52_103499</name>
</gene>
<dbReference type="InterPro" id="IPR005119">
    <property type="entry name" value="LysR_subst-bd"/>
</dbReference>
<dbReference type="RefSeq" id="WP_110032528.1">
    <property type="nucleotide sequence ID" value="NZ_QGTR01000003.1"/>
</dbReference>
<dbReference type="Proteomes" id="UP000246352">
    <property type="component" value="Unassembled WGS sequence"/>
</dbReference>
<sequence length="309" mass="33419">MDLRQLRYFAAICEHGSLSHAADHMRVAVSALSHHLANLEAELGTPLFVRKPRGMQRTAAGERLYGHAKMILKAVNTAEADVRGGGGEISGLVSIGMAYSAVKAIGVELATRVLTDYPRVQLALAESLSGSTLAHLMASEVDLALVYNPPSDAVLRTRPVLEEQMVCVGKPEIIGHSDDPITVNELLELPIILLRQGISARAIIEDVNLLKKIEGRAKLQLNSVQAIAGSIVAGLGCVIGTKLFMQDQLESGAVHYRPIIEPQLSRTLYICELADRPPTYAIETMRDLILSLVSAAVHDGRWEARLIDA</sequence>
<evidence type="ECO:0000256" key="1">
    <source>
        <dbReference type="ARBA" id="ARBA00009437"/>
    </source>
</evidence>
<keyword evidence="4" id="KW-0010">Activator</keyword>
<keyword evidence="3" id="KW-0238">DNA-binding</keyword>
<dbReference type="FunFam" id="1.10.10.10:FF:000001">
    <property type="entry name" value="LysR family transcriptional regulator"/>
    <property type="match status" value="1"/>
</dbReference>
<dbReference type="SUPFAM" id="SSF53850">
    <property type="entry name" value="Periplasmic binding protein-like II"/>
    <property type="match status" value="1"/>
</dbReference>
<dbReference type="InterPro" id="IPR036388">
    <property type="entry name" value="WH-like_DNA-bd_sf"/>
</dbReference>
<dbReference type="OrthoDB" id="8479357at2"/>
<dbReference type="PANTHER" id="PTHR30293">
    <property type="entry name" value="TRANSCRIPTIONAL REGULATORY PROTEIN NAC-RELATED"/>
    <property type="match status" value="1"/>
</dbReference>
<dbReference type="EMBL" id="QGTR01000003">
    <property type="protein sequence ID" value="PWW00296.1"/>
    <property type="molecule type" value="Genomic_DNA"/>
</dbReference>
<protein>
    <submittedName>
        <fullName evidence="7">LysR family nitrogen assimilation transcriptional regulator</fullName>
    </submittedName>
</protein>
<name>A0A317PK90_9HYPH</name>
<dbReference type="AlphaFoldDB" id="A0A317PK90"/>
<keyword evidence="8" id="KW-1185">Reference proteome</keyword>
<evidence type="ECO:0000256" key="3">
    <source>
        <dbReference type="ARBA" id="ARBA00023125"/>
    </source>
</evidence>
<dbReference type="SUPFAM" id="SSF46785">
    <property type="entry name" value="Winged helix' DNA-binding domain"/>
    <property type="match status" value="1"/>
</dbReference>
<dbReference type="GO" id="GO:0003700">
    <property type="term" value="F:DNA-binding transcription factor activity"/>
    <property type="evidence" value="ECO:0007669"/>
    <property type="project" value="InterPro"/>
</dbReference>
<dbReference type="Pfam" id="PF00126">
    <property type="entry name" value="HTH_1"/>
    <property type="match status" value="1"/>
</dbReference>
<organism evidence="7 8">
    <name type="scientific">Hoeflea marina</name>
    <dbReference type="NCBI Taxonomy" id="274592"/>
    <lineage>
        <taxon>Bacteria</taxon>
        <taxon>Pseudomonadati</taxon>
        <taxon>Pseudomonadota</taxon>
        <taxon>Alphaproteobacteria</taxon>
        <taxon>Hyphomicrobiales</taxon>
        <taxon>Rhizobiaceae</taxon>
        <taxon>Hoeflea</taxon>
    </lineage>
</organism>
<dbReference type="Pfam" id="PF03466">
    <property type="entry name" value="LysR_substrate"/>
    <property type="match status" value="1"/>
</dbReference>
<keyword evidence="2" id="KW-0805">Transcription regulation</keyword>
<comment type="similarity">
    <text evidence="1">Belongs to the LysR transcriptional regulatory family.</text>
</comment>
<evidence type="ECO:0000256" key="5">
    <source>
        <dbReference type="ARBA" id="ARBA00023163"/>
    </source>
</evidence>
<dbReference type="InterPro" id="IPR036390">
    <property type="entry name" value="WH_DNA-bd_sf"/>
</dbReference>
<evidence type="ECO:0000313" key="8">
    <source>
        <dbReference type="Proteomes" id="UP000246352"/>
    </source>
</evidence>
<proteinExistence type="inferred from homology"/>
<evidence type="ECO:0000313" key="7">
    <source>
        <dbReference type="EMBL" id="PWW00296.1"/>
    </source>
</evidence>
<dbReference type="PANTHER" id="PTHR30293:SF0">
    <property type="entry name" value="NITROGEN ASSIMILATION REGULATORY PROTEIN NAC"/>
    <property type="match status" value="1"/>
</dbReference>
<evidence type="ECO:0000256" key="4">
    <source>
        <dbReference type="ARBA" id="ARBA00023159"/>
    </source>
</evidence>
<feature type="domain" description="HTH lysR-type" evidence="6">
    <location>
        <begin position="1"/>
        <end position="58"/>
    </location>
</feature>
<dbReference type="Gene3D" id="1.10.10.10">
    <property type="entry name" value="Winged helix-like DNA-binding domain superfamily/Winged helix DNA-binding domain"/>
    <property type="match status" value="1"/>
</dbReference>
<dbReference type="GO" id="GO:2000142">
    <property type="term" value="P:regulation of DNA-templated transcription initiation"/>
    <property type="evidence" value="ECO:0007669"/>
    <property type="project" value="TreeGrafter"/>
</dbReference>
<dbReference type="Gene3D" id="3.40.190.290">
    <property type="match status" value="1"/>
</dbReference>
<dbReference type="PROSITE" id="PS50931">
    <property type="entry name" value="HTH_LYSR"/>
    <property type="match status" value="1"/>
</dbReference>
<keyword evidence="5" id="KW-0804">Transcription</keyword>
<evidence type="ECO:0000259" key="6">
    <source>
        <dbReference type="PROSITE" id="PS50931"/>
    </source>
</evidence>
<reference evidence="7 8" key="1">
    <citation type="submission" date="2018-05" db="EMBL/GenBank/DDBJ databases">
        <title>Genomic Encyclopedia of Type Strains, Phase IV (KMG-IV): sequencing the most valuable type-strain genomes for metagenomic binning, comparative biology and taxonomic classification.</title>
        <authorList>
            <person name="Goeker M."/>
        </authorList>
    </citation>
    <scope>NUCLEOTIDE SEQUENCE [LARGE SCALE GENOMIC DNA]</scope>
    <source>
        <strain evidence="7 8">DSM 16791</strain>
    </source>
</reference>
<dbReference type="GO" id="GO:0003677">
    <property type="term" value="F:DNA binding"/>
    <property type="evidence" value="ECO:0007669"/>
    <property type="project" value="UniProtKB-KW"/>
</dbReference>
<dbReference type="InterPro" id="IPR000847">
    <property type="entry name" value="LysR_HTH_N"/>
</dbReference>
<evidence type="ECO:0000256" key="2">
    <source>
        <dbReference type="ARBA" id="ARBA00023015"/>
    </source>
</evidence>